<comment type="caution">
    <text evidence="1">The sequence shown here is derived from an EMBL/GenBank/DDBJ whole genome shotgun (WGS) entry which is preliminary data.</text>
</comment>
<protein>
    <submittedName>
        <fullName evidence="1">Uncharacterized protein</fullName>
    </submittedName>
</protein>
<evidence type="ECO:0000313" key="1">
    <source>
        <dbReference type="EMBL" id="HIU96505.1"/>
    </source>
</evidence>
<name>A0A9D1SV56_9FIRM</name>
<organism evidence="1 2">
    <name type="scientific">Candidatus Allocopromorpha excrementipullorum</name>
    <dbReference type="NCBI Taxonomy" id="2840743"/>
    <lineage>
        <taxon>Bacteria</taxon>
        <taxon>Bacillati</taxon>
        <taxon>Bacillota</taxon>
        <taxon>Clostridia</taxon>
        <taxon>Eubacteriales</taxon>
        <taxon>Eubacteriaceae</taxon>
        <taxon>Eubacteriaceae incertae sedis</taxon>
        <taxon>Candidatus Allocopromorpha</taxon>
    </lineage>
</organism>
<gene>
    <name evidence="1" type="ORF">IAD25_07370</name>
</gene>
<evidence type="ECO:0000313" key="2">
    <source>
        <dbReference type="Proteomes" id="UP000824130"/>
    </source>
</evidence>
<accession>A0A9D1SV56</accession>
<sequence>MKGRYFKWIAILAAACVLGMVLLGATADREVYQVRQLLEKRSNIMEKTLFGEITYDEGKRQLKEVEADKLYRDDVEALTQFEDTDLERTRAMDVIELEKKSHVYDRMSFYGKIKWTISGMEGVYDEIYEYDIGVSSEDGEYRLISFEARD</sequence>
<reference evidence="1" key="1">
    <citation type="submission" date="2020-10" db="EMBL/GenBank/DDBJ databases">
        <authorList>
            <person name="Gilroy R."/>
        </authorList>
    </citation>
    <scope>NUCLEOTIDE SEQUENCE</scope>
    <source>
        <strain evidence="1">ChiSjej4B22-8349</strain>
    </source>
</reference>
<reference evidence="1" key="2">
    <citation type="journal article" date="2021" name="PeerJ">
        <title>Extensive microbial diversity within the chicken gut microbiome revealed by metagenomics and culture.</title>
        <authorList>
            <person name="Gilroy R."/>
            <person name="Ravi A."/>
            <person name="Getino M."/>
            <person name="Pursley I."/>
            <person name="Horton D.L."/>
            <person name="Alikhan N.F."/>
            <person name="Baker D."/>
            <person name="Gharbi K."/>
            <person name="Hall N."/>
            <person name="Watson M."/>
            <person name="Adriaenssens E.M."/>
            <person name="Foster-Nyarko E."/>
            <person name="Jarju S."/>
            <person name="Secka A."/>
            <person name="Antonio M."/>
            <person name="Oren A."/>
            <person name="Chaudhuri R.R."/>
            <person name="La Ragione R."/>
            <person name="Hildebrand F."/>
            <person name="Pallen M.J."/>
        </authorList>
    </citation>
    <scope>NUCLEOTIDE SEQUENCE</scope>
    <source>
        <strain evidence="1">ChiSjej4B22-8349</strain>
    </source>
</reference>
<proteinExistence type="predicted"/>
<dbReference type="EMBL" id="DVOB01000157">
    <property type="protein sequence ID" value="HIU96505.1"/>
    <property type="molecule type" value="Genomic_DNA"/>
</dbReference>
<dbReference type="AlphaFoldDB" id="A0A9D1SV56"/>
<dbReference type="Proteomes" id="UP000824130">
    <property type="component" value="Unassembled WGS sequence"/>
</dbReference>